<feature type="signal peptide" evidence="1">
    <location>
        <begin position="1"/>
        <end position="17"/>
    </location>
</feature>
<name>A0A4U5P1X6_STECR</name>
<reference evidence="2 3" key="2">
    <citation type="journal article" date="2019" name="G3 (Bethesda)">
        <title>Hybrid Assembly of the Genome of the Entomopathogenic Nematode Steinernema carpocapsae Identifies the X-Chromosome.</title>
        <authorList>
            <person name="Serra L."/>
            <person name="Macchietto M."/>
            <person name="Macias-Munoz A."/>
            <person name="McGill C.J."/>
            <person name="Rodriguez I.M."/>
            <person name="Rodriguez B."/>
            <person name="Murad R."/>
            <person name="Mortazavi A."/>
        </authorList>
    </citation>
    <scope>NUCLEOTIDE SEQUENCE [LARGE SCALE GENOMIC DNA]</scope>
    <source>
        <strain evidence="2 3">ALL</strain>
    </source>
</reference>
<dbReference type="Proteomes" id="UP000298663">
    <property type="component" value="Unassembled WGS sequence"/>
</dbReference>
<proteinExistence type="predicted"/>
<organism evidence="2 3">
    <name type="scientific">Steinernema carpocapsae</name>
    <name type="common">Entomopathogenic nematode</name>
    <dbReference type="NCBI Taxonomy" id="34508"/>
    <lineage>
        <taxon>Eukaryota</taxon>
        <taxon>Metazoa</taxon>
        <taxon>Ecdysozoa</taxon>
        <taxon>Nematoda</taxon>
        <taxon>Chromadorea</taxon>
        <taxon>Rhabditida</taxon>
        <taxon>Tylenchina</taxon>
        <taxon>Panagrolaimomorpha</taxon>
        <taxon>Strongyloidoidea</taxon>
        <taxon>Steinernematidae</taxon>
        <taxon>Steinernema</taxon>
    </lineage>
</organism>
<dbReference type="EMBL" id="AZBU02000003">
    <property type="protein sequence ID" value="TKR89701.1"/>
    <property type="molecule type" value="Genomic_DNA"/>
</dbReference>
<evidence type="ECO:0000313" key="2">
    <source>
        <dbReference type="EMBL" id="TKR89701.1"/>
    </source>
</evidence>
<dbReference type="AlphaFoldDB" id="A0A4U5P1X6"/>
<evidence type="ECO:0000313" key="3">
    <source>
        <dbReference type="Proteomes" id="UP000298663"/>
    </source>
</evidence>
<keyword evidence="3" id="KW-1185">Reference proteome</keyword>
<accession>A0A4U5P1X6</accession>
<protein>
    <submittedName>
        <fullName evidence="2">Uncharacterized protein</fullName>
    </submittedName>
</protein>
<keyword evidence="1" id="KW-0732">Signal</keyword>
<feature type="chain" id="PRO_5020624231" evidence="1">
    <location>
        <begin position="18"/>
        <end position="217"/>
    </location>
</feature>
<comment type="caution">
    <text evidence="2">The sequence shown here is derived from an EMBL/GenBank/DDBJ whole genome shotgun (WGS) entry which is preliminary data.</text>
</comment>
<gene>
    <name evidence="2" type="ORF">L596_013765</name>
</gene>
<evidence type="ECO:0000256" key="1">
    <source>
        <dbReference type="SAM" id="SignalP"/>
    </source>
</evidence>
<sequence length="217" mass="24704">MERSVVFLLSSILVIFACKAPKGYECVKHLNSKPTDYAIFDDSLPIEISWADQVKSCEPSHDKSKKISANEDKTLVCVCVKADQLFTTQFSDFCFPYTPLCANAPMKSDMTKGGKQEWHYTRRVYADVYMEKKTSLDPWKLFKTGLAYYEFASDGLFDARFLGLSMTPITTHGYMKGGKEKKTIVRMHQPKTGCDKKLIVTNLIEAKTEPFLINRPH</sequence>
<dbReference type="PROSITE" id="PS51257">
    <property type="entry name" value="PROKAR_LIPOPROTEIN"/>
    <property type="match status" value="1"/>
</dbReference>
<reference evidence="2 3" key="1">
    <citation type="journal article" date="2015" name="Genome Biol.">
        <title>Comparative genomics of Steinernema reveals deeply conserved gene regulatory networks.</title>
        <authorList>
            <person name="Dillman A.R."/>
            <person name="Macchietto M."/>
            <person name="Porter C.F."/>
            <person name="Rogers A."/>
            <person name="Williams B."/>
            <person name="Antoshechkin I."/>
            <person name="Lee M.M."/>
            <person name="Goodwin Z."/>
            <person name="Lu X."/>
            <person name="Lewis E.E."/>
            <person name="Goodrich-Blair H."/>
            <person name="Stock S.P."/>
            <person name="Adams B.J."/>
            <person name="Sternberg P.W."/>
            <person name="Mortazavi A."/>
        </authorList>
    </citation>
    <scope>NUCLEOTIDE SEQUENCE [LARGE SCALE GENOMIC DNA]</scope>
    <source>
        <strain evidence="2 3">ALL</strain>
    </source>
</reference>